<feature type="domain" description="Helix-turn-helix" evidence="1">
    <location>
        <begin position="17"/>
        <end position="64"/>
    </location>
</feature>
<dbReference type="EMBL" id="JBIAMX010000029">
    <property type="protein sequence ID" value="MFF0546902.1"/>
    <property type="molecule type" value="Genomic_DNA"/>
</dbReference>
<evidence type="ECO:0000313" key="3">
    <source>
        <dbReference type="Proteomes" id="UP001601444"/>
    </source>
</evidence>
<dbReference type="Pfam" id="PF12728">
    <property type="entry name" value="HTH_17"/>
    <property type="match status" value="1"/>
</dbReference>
<evidence type="ECO:0000259" key="1">
    <source>
        <dbReference type="Pfam" id="PF12728"/>
    </source>
</evidence>
<gene>
    <name evidence="2" type="ORF">ACFYTF_29105</name>
</gene>
<protein>
    <submittedName>
        <fullName evidence="2">Helix-turn-helix domain-containing protein</fullName>
    </submittedName>
</protein>
<name>A0ABW6PX85_9NOCA</name>
<sequence>MSSKTEPGEDFPRQISYNTRTASEATGIAESTLRKLVREGKIAARYLGATILIDAADLARFYRSLPSERQVDVECAANRGRA</sequence>
<keyword evidence="3" id="KW-1185">Reference proteome</keyword>
<accession>A0ABW6PX85</accession>
<dbReference type="RefSeq" id="WP_387703087.1">
    <property type="nucleotide sequence ID" value="NZ_JBIAMX010000029.1"/>
</dbReference>
<dbReference type="InterPro" id="IPR041657">
    <property type="entry name" value="HTH_17"/>
</dbReference>
<evidence type="ECO:0000313" key="2">
    <source>
        <dbReference type="EMBL" id="MFF0546902.1"/>
    </source>
</evidence>
<organism evidence="2 3">
    <name type="scientific">Nocardia thailandica</name>
    <dbReference type="NCBI Taxonomy" id="257275"/>
    <lineage>
        <taxon>Bacteria</taxon>
        <taxon>Bacillati</taxon>
        <taxon>Actinomycetota</taxon>
        <taxon>Actinomycetes</taxon>
        <taxon>Mycobacteriales</taxon>
        <taxon>Nocardiaceae</taxon>
        <taxon>Nocardia</taxon>
    </lineage>
</organism>
<dbReference type="Proteomes" id="UP001601444">
    <property type="component" value="Unassembled WGS sequence"/>
</dbReference>
<proteinExistence type="predicted"/>
<comment type="caution">
    <text evidence="2">The sequence shown here is derived from an EMBL/GenBank/DDBJ whole genome shotgun (WGS) entry which is preliminary data.</text>
</comment>
<reference evidence="2 3" key="1">
    <citation type="submission" date="2024-10" db="EMBL/GenBank/DDBJ databases">
        <title>The Natural Products Discovery Center: Release of the First 8490 Sequenced Strains for Exploring Actinobacteria Biosynthetic Diversity.</title>
        <authorList>
            <person name="Kalkreuter E."/>
            <person name="Kautsar S.A."/>
            <person name="Yang D."/>
            <person name="Bader C.D."/>
            <person name="Teijaro C.N."/>
            <person name="Fluegel L."/>
            <person name="Davis C.M."/>
            <person name="Simpson J.R."/>
            <person name="Lauterbach L."/>
            <person name="Steele A.D."/>
            <person name="Gui C."/>
            <person name="Meng S."/>
            <person name="Li G."/>
            <person name="Viehrig K."/>
            <person name="Ye F."/>
            <person name="Su P."/>
            <person name="Kiefer A.F."/>
            <person name="Nichols A."/>
            <person name="Cepeda A.J."/>
            <person name="Yan W."/>
            <person name="Fan B."/>
            <person name="Jiang Y."/>
            <person name="Adhikari A."/>
            <person name="Zheng C.-J."/>
            <person name="Schuster L."/>
            <person name="Cowan T.M."/>
            <person name="Smanski M.J."/>
            <person name="Chevrette M.G."/>
            <person name="De Carvalho L.P.S."/>
            <person name="Shen B."/>
        </authorList>
    </citation>
    <scope>NUCLEOTIDE SEQUENCE [LARGE SCALE GENOMIC DNA]</scope>
    <source>
        <strain evidence="2 3">NPDC004045</strain>
    </source>
</reference>